<keyword evidence="15" id="KW-1185">Reference proteome</keyword>
<evidence type="ECO:0000256" key="7">
    <source>
        <dbReference type="ARBA" id="ARBA00023065"/>
    </source>
</evidence>
<feature type="region of interest" description="Disordered" evidence="11">
    <location>
        <begin position="541"/>
        <end position="611"/>
    </location>
</feature>
<evidence type="ECO:0000256" key="6">
    <source>
        <dbReference type="ARBA" id="ARBA00023043"/>
    </source>
</evidence>
<keyword evidence="8 12" id="KW-0472">Membrane</keyword>
<dbReference type="GO" id="GO:1902495">
    <property type="term" value="C:transmembrane transporter complex"/>
    <property type="evidence" value="ECO:0007669"/>
    <property type="project" value="TreeGrafter"/>
</dbReference>
<keyword evidence="7" id="KW-0406">Ion transport</keyword>
<keyword evidence="2" id="KW-0813">Transport</keyword>
<gene>
    <name evidence="14" type="ORF">GEV33_007934</name>
</gene>
<accession>A0A8J6HI83</accession>
<dbReference type="AlphaFoldDB" id="A0A8J6HI83"/>
<reference evidence="14" key="1">
    <citation type="journal article" date="2020" name="J Insects Food Feed">
        <title>The yellow mealworm (Tenebrio molitor) genome: a resource for the emerging insects as food and feed industry.</title>
        <authorList>
            <person name="Eriksson T."/>
            <person name="Andere A."/>
            <person name="Kelstrup H."/>
            <person name="Emery V."/>
            <person name="Picard C."/>
        </authorList>
    </citation>
    <scope>NUCLEOTIDE SEQUENCE</scope>
    <source>
        <strain evidence="14">Stoneville</strain>
        <tissue evidence="14">Whole head</tissue>
    </source>
</reference>
<protein>
    <recommendedName>
        <fullName evidence="13">Ion transport domain-containing protein</fullName>
    </recommendedName>
</protein>
<dbReference type="InterPro" id="IPR052076">
    <property type="entry name" value="TRP_cation_channel"/>
</dbReference>
<dbReference type="InterPro" id="IPR005821">
    <property type="entry name" value="Ion_trans_dom"/>
</dbReference>
<keyword evidence="5 12" id="KW-1133">Transmembrane helix</keyword>
<feature type="region of interest" description="Disordered" evidence="11">
    <location>
        <begin position="850"/>
        <end position="892"/>
    </location>
</feature>
<feature type="compositionally biased region" description="Basic and acidic residues" evidence="11">
    <location>
        <begin position="574"/>
        <end position="584"/>
    </location>
</feature>
<evidence type="ECO:0000256" key="12">
    <source>
        <dbReference type="SAM" id="Phobius"/>
    </source>
</evidence>
<feature type="domain" description="Ion transport" evidence="13">
    <location>
        <begin position="14"/>
        <end position="190"/>
    </location>
</feature>
<keyword evidence="10" id="KW-0407">Ion channel</keyword>
<comment type="subcellular location">
    <subcellularLocation>
        <location evidence="1">Membrane</location>
        <topology evidence="1">Multi-pass membrane protein</topology>
    </subcellularLocation>
</comment>
<evidence type="ECO:0000256" key="2">
    <source>
        <dbReference type="ARBA" id="ARBA00022448"/>
    </source>
</evidence>
<proteinExistence type="predicted"/>
<feature type="compositionally biased region" description="Basic residues" evidence="11">
    <location>
        <begin position="858"/>
        <end position="875"/>
    </location>
</feature>
<dbReference type="Pfam" id="PF10595">
    <property type="entry name" value="FAM161A_B"/>
    <property type="match status" value="1"/>
</dbReference>
<feature type="region of interest" description="Disordered" evidence="11">
    <location>
        <begin position="1050"/>
        <end position="1081"/>
    </location>
</feature>
<evidence type="ECO:0000313" key="15">
    <source>
        <dbReference type="Proteomes" id="UP000719412"/>
    </source>
</evidence>
<dbReference type="EMBL" id="JABDTM020023842">
    <property type="protein sequence ID" value="KAH0814858.1"/>
    <property type="molecule type" value="Genomic_DNA"/>
</dbReference>
<dbReference type="InterPro" id="IPR019579">
    <property type="entry name" value="FAM161A/B"/>
</dbReference>
<reference evidence="14" key="2">
    <citation type="submission" date="2021-08" db="EMBL/GenBank/DDBJ databases">
        <authorList>
            <person name="Eriksson T."/>
        </authorList>
    </citation>
    <scope>NUCLEOTIDE SEQUENCE</scope>
    <source>
        <strain evidence="14">Stoneville</strain>
        <tissue evidence="14">Whole head</tissue>
    </source>
</reference>
<name>A0A8J6HI83_TENMO</name>
<dbReference type="GO" id="GO:0005216">
    <property type="term" value="F:monoatomic ion channel activity"/>
    <property type="evidence" value="ECO:0007669"/>
    <property type="project" value="InterPro"/>
</dbReference>
<feature type="transmembrane region" description="Helical" evidence="12">
    <location>
        <begin position="161"/>
        <end position="181"/>
    </location>
</feature>
<feature type="transmembrane region" description="Helical" evidence="12">
    <location>
        <begin position="92"/>
        <end position="115"/>
    </location>
</feature>
<keyword evidence="9" id="KW-0325">Glycoprotein</keyword>
<evidence type="ECO:0000256" key="5">
    <source>
        <dbReference type="ARBA" id="ARBA00022989"/>
    </source>
</evidence>
<evidence type="ECO:0000313" key="14">
    <source>
        <dbReference type="EMBL" id="KAH0814858.1"/>
    </source>
</evidence>
<keyword evidence="4" id="KW-0677">Repeat</keyword>
<feature type="transmembrane region" description="Helical" evidence="12">
    <location>
        <begin position="52"/>
        <end position="72"/>
    </location>
</feature>
<evidence type="ECO:0000256" key="11">
    <source>
        <dbReference type="SAM" id="MobiDB-lite"/>
    </source>
</evidence>
<evidence type="ECO:0000259" key="13">
    <source>
        <dbReference type="Pfam" id="PF00520"/>
    </source>
</evidence>
<feature type="compositionally biased region" description="Low complexity" evidence="11">
    <location>
        <begin position="631"/>
        <end position="644"/>
    </location>
</feature>
<evidence type="ECO:0000256" key="4">
    <source>
        <dbReference type="ARBA" id="ARBA00022737"/>
    </source>
</evidence>
<keyword evidence="3 12" id="KW-0812">Transmembrane</keyword>
<feature type="compositionally biased region" description="Low complexity" evidence="11">
    <location>
        <begin position="876"/>
        <end position="890"/>
    </location>
</feature>
<comment type="caution">
    <text evidence="14">The sequence shown here is derived from an EMBL/GenBank/DDBJ whole genome shotgun (WGS) entry which is preliminary data.</text>
</comment>
<evidence type="ECO:0000256" key="3">
    <source>
        <dbReference type="ARBA" id="ARBA00022692"/>
    </source>
</evidence>
<dbReference type="PANTHER" id="PTHR47143">
    <property type="entry name" value="TRANSIENT RECEPTOR POTENTIAL CATION CHANNEL PROTEIN PAINLESS"/>
    <property type="match status" value="1"/>
</dbReference>
<organism evidence="14 15">
    <name type="scientific">Tenebrio molitor</name>
    <name type="common">Yellow mealworm beetle</name>
    <dbReference type="NCBI Taxonomy" id="7067"/>
    <lineage>
        <taxon>Eukaryota</taxon>
        <taxon>Metazoa</taxon>
        <taxon>Ecdysozoa</taxon>
        <taxon>Arthropoda</taxon>
        <taxon>Hexapoda</taxon>
        <taxon>Insecta</taxon>
        <taxon>Pterygota</taxon>
        <taxon>Neoptera</taxon>
        <taxon>Endopterygota</taxon>
        <taxon>Coleoptera</taxon>
        <taxon>Polyphaga</taxon>
        <taxon>Cucujiformia</taxon>
        <taxon>Tenebrionidae</taxon>
        <taxon>Tenebrio</taxon>
    </lineage>
</organism>
<feature type="region of interest" description="Disordered" evidence="11">
    <location>
        <begin position="625"/>
        <end position="654"/>
    </location>
</feature>
<feature type="compositionally biased region" description="Basic and acidic residues" evidence="11">
    <location>
        <begin position="1061"/>
        <end position="1070"/>
    </location>
</feature>
<dbReference type="PANTHER" id="PTHR47143:SF1">
    <property type="entry name" value="ION_TRANS DOMAIN-CONTAINING PROTEIN"/>
    <property type="match status" value="1"/>
</dbReference>
<evidence type="ECO:0000256" key="9">
    <source>
        <dbReference type="ARBA" id="ARBA00023180"/>
    </source>
</evidence>
<evidence type="ECO:0000256" key="8">
    <source>
        <dbReference type="ARBA" id="ARBA00023136"/>
    </source>
</evidence>
<feature type="transmembrane region" description="Helical" evidence="12">
    <location>
        <begin position="24"/>
        <end position="40"/>
    </location>
</feature>
<keyword evidence="6" id="KW-0040">ANK repeat</keyword>
<dbReference type="Pfam" id="PF00520">
    <property type="entry name" value="Ion_trans"/>
    <property type="match status" value="1"/>
</dbReference>
<dbReference type="Proteomes" id="UP000719412">
    <property type="component" value="Unassembled WGS sequence"/>
</dbReference>
<evidence type="ECO:0000256" key="10">
    <source>
        <dbReference type="ARBA" id="ARBA00023303"/>
    </source>
</evidence>
<sequence length="1081" mass="126065">MLLGKELFQICHSWRTYIKHWENWLQWLIIISVFCCVQPTKHMNVRENVDNWQHHVAAIGIFLAWLELMMIVGRFPIFGLYIQMFTTVSVNFVKFVAAYFCLLLAFALSFGVLFANYKSFSDLKWVIIKVLVMMSGELEYEDIFYADDAPIKYHYTAQVMFLAYVILVTVILANLMVGLAVSDIQGLQQSAGLDRLVTRAQLVAHLESMLFSRLLKCIPHKLMKFFHKQALLLKSQYHWALYIKPNDPREERIPKDLIKNIYHLVAERREKPRGRKRRSHNKYHFDLASPPLSRINSYSGTHTGIDKQLALKTELEAIHREFAEHFAAHRVQEEVVFDDVSHGFVQIIVVKRDGRVRHGVPHLQSLMKAFGKLMQMYLHALHGAASRAGDVLPRADVAEELDIRGLPRNPKSDHPLAVYEQKYLNQLQNEVTKLNLESPDETAMKPKSSKEKDTVKSFIEFFDSIPEYDDVNHLSNREFYKKIEYLKEKQKSYNDYVRYESKFDEKNPEWLEEYKDYAKKKITDEKKKKSAIKPFCVTPILSKSPKFGKTGEDVESVTFSDKDLSLKPPSRRSVRIETPSDKLTPDGTPSELFRRPKSRLPSASSKGQDDWDNFSIDDYKLDLETQSPLQSKSAPSSPTKSKPSVGWKDNGITIPKPFEMTVRDEENKIVEELLVKPKEDKPEMFKAHSIPIESQIPLFDKIMADQERNKALLQAQMRPFSFTRRDEELQNLTKGLSKSSPSLFLDDPPIKIKKFKAKPIPKNLFSNYIYKKMHEDEFYRALQKKIRAEEMLRAASLPPSMAKRERTCRKYDVCPRSYRDVADKPKKTKNTYKFNPDCYEKELEELKNEFLGISPKPSHSRSKSRRSEKKQHKNCRNMSASSSNSRTASSLELQSINRSNLAAVLRIQSARKRLETEMSRRLEEIKLKEEARWREKLMRKKPVWQTLAYSHEEDLAMRLQLRRDEEKLRSEEHKLRMQLMLGRVNQQPTLFERQSQVVKYPKTKDELLDKLYTEYKSRRDTKRSISDLSDLHSLEVKDAAIQALLEEELKQETDSMNSKESIQEEKEKCESLSSEENDGSN</sequence>
<evidence type="ECO:0000256" key="1">
    <source>
        <dbReference type="ARBA" id="ARBA00004141"/>
    </source>
</evidence>